<sequence length="487" mass="51378">MNLRAQPQVRYRQRHLLKPVTTTALTTLLALTLSACGGSSSNDDDDDHDHDHVHAEGGRLIYSLSGSADTLKMFDQTVTSEQFTSTTVATGADAQLVLSNDGVTLAMLNGSDLSIVSSGLEHMHGEDAHTHDVEALTAAPIAGVAQVVATTDHFSVLKNDGSGLLLEAADGEVVSGLNLPNNLVYPALALQGGQFMTFTANSVTPANTDITVVNADGTTGSDGLIWVRPHDGGYFAESMTCADGVEQTAQTDNFTLILCGDGTLRWLISGYVTIDGHPQGAGETLHVTQRYPATETRREGAIGEVTTGSTGFIENITGLTKTNHEHSVITAWSADQLWLVNAHNDHPHRGDLVSITGENFGDIIAVSTTTADDAIALLSNSGKLAVSRFDVNESSNPVASGETAREQLGAAAAIWSTANAQLLAGAYEFLVVNSATGTLYEVDAHSAEDDYHLHSTTANSNLNNAFSAVFAHAAEEEHADDDHDHDH</sequence>
<dbReference type="AlphaFoldDB" id="A0A9X3AQI5"/>
<comment type="caution">
    <text evidence="1">The sequence shown here is derived from an EMBL/GenBank/DDBJ whole genome shotgun (WGS) entry which is preliminary data.</text>
</comment>
<evidence type="ECO:0000313" key="2">
    <source>
        <dbReference type="Proteomes" id="UP001147830"/>
    </source>
</evidence>
<dbReference type="Proteomes" id="UP001147830">
    <property type="component" value="Unassembled WGS sequence"/>
</dbReference>
<evidence type="ECO:0000313" key="1">
    <source>
        <dbReference type="EMBL" id="MCT7357829.1"/>
    </source>
</evidence>
<proteinExistence type="predicted"/>
<protein>
    <submittedName>
        <fullName evidence="1">Uncharacterized protein</fullName>
    </submittedName>
</protein>
<gene>
    <name evidence="1" type="ORF">NYR02_02180</name>
</gene>
<organism evidence="1 2">
    <name type="scientific">Thalassolituus pacificus</name>
    <dbReference type="NCBI Taxonomy" id="2975440"/>
    <lineage>
        <taxon>Bacteria</taxon>
        <taxon>Pseudomonadati</taxon>
        <taxon>Pseudomonadota</taxon>
        <taxon>Gammaproteobacteria</taxon>
        <taxon>Oceanospirillales</taxon>
        <taxon>Oceanospirillaceae</taxon>
        <taxon>Thalassolituus</taxon>
    </lineage>
</organism>
<accession>A0A9X3AQI5</accession>
<reference evidence="1" key="2">
    <citation type="submission" date="2022-08" db="EMBL/GenBank/DDBJ databases">
        <authorList>
            <person name="Dong C."/>
        </authorList>
    </citation>
    <scope>NUCLEOTIDE SEQUENCE</scope>
    <source>
        <strain evidence="1">59MF3M-4</strain>
    </source>
</reference>
<dbReference type="EMBL" id="JAOANI010000009">
    <property type="protein sequence ID" value="MCT7357829.1"/>
    <property type="molecule type" value="Genomic_DNA"/>
</dbReference>
<dbReference type="RefSeq" id="WP_260974760.1">
    <property type="nucleotide sequence ID" value="NZ_JAOANI010000009.1"/>
</dbReference>
<reference evidence="1" key="1">
    <citation type="journal article" date="2022" name="Front. Microbiol.">
        <title>Genome-based taxonomic rearrangement of Oceanobacter-related bacteria including the description of Thalassolituus hydrocarbonoclasticus sp. nov. and Thalassolituus pacificus sp. nov. and emended description of the genus Thalassolituus.</title>
        <authorList>
            <person name="Dong C."/>
            <person name="Wei L."/>
            <person name="Wang J."/>
            <person name="Lai Q."/>
            <person name="Huang Z."/>
            <person name="Shao Z."/>
        </authorList>
    </citation>
    <scope>NUCLEOTIDE SEQUENCE</scope>
    <source>
        <strain evidence="1">59MF3M-4</strain>
    </source>
</reference>
<keyword evidence="2" id="KW-1185">Reference proteome</keyword>
<name>A0A9X3AQI5_9GAMM</name>